<keyword evidence="2" id="KW-1185">Reference proteome</keyword>
<organism evidence="1 2">
    <name type="scientific">Teladorsagia circumcincta</name>
    <name type="common">Brown stomach worm</name>
    <name type="synonym">Ostertagia circumcincta</name>
    <dbReference type="NCBI Taxonomy" id="45464"/>
    <lineage>
        <taxon>Eukaryota</taxon>
        <taxon>Metazoa</taxon>
        <taxon>Ecdysozoa</taxon>
        <taxon>Nematoda</taxon>
        <taxon>Chromadorea</taxon>
        <taxon>Rhabditida</taxon>
        <taxon>Rhabditina</taxon>
        <taxon>Rhabditomorpha</taxon>
        <taxon>Strongyloidea</taxon>
        <taxon>Trichostrongylidae</taxon>
        <taxon>Teladorsagia</taxon>
    </lineage>
</organism>
<sequence length="300" mass="33855">MTKERSIVQLELSRDLSRKFRREYALPEQAVSGLRNALITCERSPKQIQNEADQLSDVLSQRRFPATASVVREVRNAVKAMLKEKQDEEVMGDLLQEKLKSHIDYKERHQVDKILKKANFNWRPLAMESKEAAAAYALSRLAPNYAEIARVLDEFQGHDFSPTSVLDYGCGIGAVKEYCMVDPSIALTQMAMDIMRVPSELKLPTALPPATVYAPCPHDLGCPMLKSKYVRPADGHVTCDLCTAFKGIQRLAISRRAGVLYQRTRTRRDGELFPLQMKTVTTESMFDLCASIDNNEKNEG</sequence>
<proteinExistence type="predicted"/>
<reference evidence="1 2" key="1">
    <citation type="submission" date="2015-09" db="EMBL/GenBank/DDBJ databases">
        <title>Draft genome of the parasitic nematode Teladorsagia circumcincta isolate WARC Sus (inbred).</title>
        <authorList>
            <person name="Mitreva M."/>
        </authorList>
    </citation>
    <scope>NUCLEOTIDE SEQUENCE [LARGE SCALE GENOMIC DNA]</scope>
    <source>
        <strain evidence="1 2">S</strain>
    </source>
</reference>
<dbReference type="PANTHER" id="PTHR13184">
    <property type="entry name" value="37S RIBOSOMAL PROTEIN S22"/>
    <property type="match status" value="1"/>
</dbReference>
<dbReference type="AlphaFoldDB" id="A0A2G9UIL4"/>
<name>A0A2G9UIL4_TELCI</name>
<dbReference type="GO" id="GO:0003735">
    <property type="term" value="F:structural constituent of ribosome"/>
    <property type="evidence" value="ECO:0007669"/>
    <property type="project" value="TreeGrafter"/>
</dbReference>
<evidence type="ECO:0000313" key="2">
    <source>
        <dbReference type="Proteomes" id="UP000230423"/>
    </source>
</evidence>
<protein>
    <submittedName>
        <fullName evidence="1">Uncharacterized protein</fullName>
    </submittedName>
</protein>
<dbReference type="OrthoDB" id="421327at2759"/>
<dbReference type="GO" id="GO:0005763">
    <property type="term" value="C:mitochondrial small ribosomal subunit"/>
    <property type="evidence" value="ECO:0007669"/>
    <property type="project" value="TreeGrafter"/>
</dbReference>
<evidence type="ECO:0000313" key="1">
    <source>
        <dbReference type="EMBL" id="PIO70098.1"/>
    </source>
</evidence>
<dbReference type="Proteomes" id="UP000230423">
    <property type="component" value="Unassembled WGS sequence"/>
</dbReference>
<dbReference type="PANTHER" id="PTHR13184:SF5">
    <property type="entry name" value="METHYLTRANSFERASE-LIKE PROTEIN 17, MITOCHONDRIAL"/>
    <property type="match status" value="1"/>
</dbReference>
<accession>A0A2G9UIL4</accession>
<dbReference type="EMBL" id="KZ346396">
    <property type="protein sequence ID" value="PIO70098.1"/>
    <property type="molecule type" value="Genomic_DNA"/>
</dbReference>
<gene>
    <name evidence="1" type="ORF">TELCIR_08060</name>
</gene>
<dbReference type="InterPro" id="IPR052571">
    <property type="entry name" value="Mt_RNA_Methyltransferase"/>
</dbReference>